<keyword evidence="4" id="KW-0106">Calcium</keyword>
<feature type="domain" description="EF-hand" evidence="5">
    <location>
        <begin position="88"/>
        <end position="123"/>
    </location>
</feature>
<keyword evidence="2" id="KW-0863">Zinc-finger</keyword>
<evidence type="ECO:0000256" key="1">
    <source>
        <dbReference type="ARBA" id="ARBA00022723"/>
    </source>
</evidence>
<dbReference type="OrthoDB" id="8785703at2759"/>
<dbReference type="InterPro" id="IPR043145">
    <property type="entry name" value="Znf_ZZ_sf"/>
</dbReference>
<dbReference type="SUPFAM" id="SSF57850">
    <property type="entry name" value="RING/U-box"/>
    <property type="match status" value="1"/>
</dbReference>
<dbReference type="CDD" id="cd00051">
    <property type="entry name" value="EFh"/>
    <property type="match status" value="1"/>
</dbReference>
<evidence type="ECO:0000313" key="7">
    <source>
        <dbReference type="Proteomes" id="UP000626092"/>
    </source>
</evidence>
<organism evidence="6 7">
    <name type="scientific">Rhododendron simsii</name>
    <name type="common">Sims's rhododendron</name>
    <dbReference type="NCBI Taxonomy" id="118357"/>
    <lineage>
        <taxon>Eukaryota</taxon>
        <taxon>Viridiplantae</taxon>
        <taxon>Streptophyta</taxon>
        <taxon>Embryophyta</taxon>
        <taxon>Tracheophyta</taxon>
        <taxon>Spermatophyta</taxon>
        <taxon>Magnoliopsida</taxon>
        <taxon>eudicotyledons</taxon>
        <taxon>Gunneridae</taxon>
        <taxon>Pentapetalae</taxon>
        <taxon>asterids</taxon>
        <taxon>Ericales</taxon>
        <taxon>Ericaceae</taxon>
        <taxon>Ericoideae</taxon>
        <taxon>Rhodoreae</taxon>
        <taxon>Rhododendron</taxon>
    </lineage>
</organism>
<accession>A0A834LX85</accession>
<name>A0A834LX85_RHOSS</name>
<dbReference type="PROSITE" id="PS00018">
    <property type="entry name" value="EF_HAND_1"/>
    <property type="match status" value="1"/>
</dbReference>
<dbReference type="AlphaFoldDB" id="A0A834LX85"/>
<comment type="caution">
    <text evidence="6">The sequence shown here is derived from an EMBL/GenBank/DDBJ whole genome shotgun (WGS) entry which is preliminary data.</text>
</comment>
<dbReference type="EMBL" id="WJXA01000002">
    <property type="protein sequence ID" value="KAF7151754.1"/>
    <property type="molecule type" value="Genomic_DNA"/>
</dbReference>
<dbReference type="Pfam" id="PF13499">
    <property type="entry name" value="EF-hand_7"/>
    <property type="match status" value="1"/>
</dbReference>
<dbReference type="Proteomes" id="UP000626092">
    <property type="component" value="Unassembled WGS sequence"/>
</dbReference>
<dbReference type="InterPro" id="IPR011992">
    <property type="entry name" value="EF-hand-dom_pair"/>
</dbReference>
<dbReference type="PROSITE" id="PS50222">
    <property type="entry name" value="EF_HAND_2"/>
    <property type="match status" value="2"/>
</dbReference>
<evidence type="ECO:0000259" key="5">
    <source>
        <dbReference type="PROSITE" id="PS50222"/>
    </source>
</evidence>
<dbReference type="SUPFAM" id="SSF47473">
    <property type="entry name" value="EF-hand"/>
    <property type="match status" value="1"/>
</dbReference>
<keyword evidence="7" id="KW-1185">Reference proteome</keyword>
<feature type="domain" description="EF-hand" evidence="5">
    <location>
        <begin position="129"/>
        <end position="155"/>
    </location>
</feature>
<dbReference type="GO" id="GO:0005509">
    <property type="term" value="F:calcium ion binding"/>
    <property type="evidence" value="ECO:0007669"/>
    <property type="project" value="InterPro"/>
</dbReference>
<dbReference type="Gene3D" id="3.30.60.90">
    <property type="match status" value="1"/>
</dbReference>
<evidence type="ECO:0000256" key="4">
    <source>
        <dbReference type="ARBA" id="ARBA00022837"/>
    </source>
</evidence>
<sequence length="247" mass="28509">MLSLRIRATKRQADPLGALPSQGPFTLRFLLLYKYKDMSSTNHQKKERICPVLSLNKKTKTCREREREMDYKNIREAALAYYANLSKEEQLKAWEFFKSIDTDGNGTISCSEYHSSLAKMGYTNTQNEFKMMDKDGDGVLDFEECITLFYKKTVHQGVSCNGCGINLWDIYFVCVGCYEAGGNTYDLCCDCYRKKNFEHQNAVFCDNITLLKRMQPAATSASQVRSFPSFFLFYWPKKIRIVTVSTK</sequence>
<reference evidence="6" key="1">
    <citation type="submission" date="2019-11" db="EMBL/GenBank/DDBJ databases">
        <authorList>
            <person name="Liu Y."/>
            <person name="Hou J."/>
            <person name="Li T.-Q."/>
            <person name="Guan C.-H."/>
            <person name="Wu X."/>
            <person name="Wu H.-Z."/>
            <person name="Ling F."/>
            <person name="Zhang R."/>
            <person name="Shi X.-G."/>
            <person name="Ren J.-P."/>
            <person name="Chen E.-F."/>
            <person name="Sun J.-M."/>
        </authorList>
    </citation>
    <scope>NUCLEOTIDE SEQUENCE</scope>
    <source>
        <strain evidence="6">Adult_tree_wgs_1</strain>
        <tissue evidence="6">Leaves</tissue>
    </source>
</reference>
<dbReference type="InterPro" id="IPR018247">
    <property type="entry name" value="EF_Hand_1_Ca_BS"/>
</dbReference>
<keyword evidence="3" id="KW-0862">Zinc</keyword>
<evidence type="ECO:0000256" key="2">
    <source>
        <dbReference type="ARBA" id="ARBA00022771"/>
    </source>
</evidence>
<evidence type="ECO:0000256" key="3">
    <source>
        <dbReference type="ARBA" id="ARBA00022833"/>
    </source>
</evidence>
<dbReference type="GO" id="GO:0008270">
    <property type="term" value="F:zinc ion binding"/>
    <property type="evidence" value="ECO:0007669"/>
    <property type="project" value="UniProtKB-KW"/>
</dbReference>
<dbReference type="Gene3D" id="1.10.238.10">
    <property type="entry name" value="EF-hand"/>
    <property type="match status" value="1"/>
</dbReference>
<proteinExistence type="predicted"/>
<dbReference type="InterPro" id="IPR002048">
    <property type="entry name" value="EF_hand_dom"/>
</dbReference>
<dbReference type="SMART" id="SM00054">
    <property type="entry name" value="EFh"/>
    <property type="match status" value="2"/>
</dbReference>
<evidence type="ECO:0000313" key="6">
    <source>
        <dbReference type="EMBL" id="KAF7151754.1"/>
    </source>
</evidence>
<protein>
    <recommendedName>
        <fullName evidence="5">EF-hand domain-containing protein</fullName>
    </recommendedName>
</protein>
<keyword evidence="1" id="KW-0479">Metal-binding</keyword>
<gene>
    <name evidence="6" type="ORF">RHSIM_Rhsim02G0044600</name>
</gene>